<evidence type="ECO:0000313" key="2">
    <source>
        <dbReference type="EMBL" id="KAK2098980.1"/>
    </source>
</evidence>
<feature type="compositionally biased region" description="Basic residues" evidence="1">
    <location>
        <begin position="7"/>
        <end position="20"/>
    </location>
</feature>
<comment type="caution">
    <text evidence="2">The sequence shown here is derived from an EMBL/GenBank/DDBJ whole genome shotgun (WGS) entry which is preliminary data.</text>
</comment>
<dbReference type="Proteomes" id="UP001266305">
    <property type="component" value="Unassembled WGS sequence"/>
</dbReference>
<evidence type="ECO:0000256" key="1">
    <source>
        <dbReference type="SAM" id="MobiDB-lite"/>
    </source>
</evidence>
<evidence type="ECO:0000313" key="3">
    <source>
        <dbReference type="Proteomes" id="UP001266305"/>
    </source>
</evidence>
<keyword evidence="3" id="KW-1185">Reference proteome</keyword>
<accession>A0ABQ9UQ96</accession>
<gene>
    <name evidence="2" type="ORF">P7K49_024431</name>
</gene>
<reference evidence="2 3" key="1">
    <citation type="submission" date="2023-05" db="EMBL/GenBank/DDBJ databases">
        <title>B98-5 Cell Line De Novo Hybrid Assembly: An Optical Mapping Approach.</title>
        <authorList>
            <person name="Kananen K."/>
            <person name="Auerbach J.A."/>
            <person name="Kautto E."/>
            <person name="Blachly J.S."/>
        </authorList>
    </citation>
    <scope>NUCLEOTIDE SEQUENCE [LARGE SCALE GENOMIC DNA]</scope>
    <source>
        <strain evidence="2">B95-8</strain>
        <tissue evidence="2">Cell line</tissue>
    </source>
</reference>
<name>A0ABQ9UQ96_SAGOE</name>
<sequence length="205" mass="23497">MPSPRLQHLKPPRRLSRAQKHSSGSSNTSTANRECGYNVYVCKTAWNTEGTRLFVDLMLRVKTHQNRNLLTMSWKRIGIISSSSSNNSLGSAQRTNRHLSHFEKAIEENSKVLHCMNHPFIISDTTEWGKGLEKSTDFAERDKYSLQTLDGVAIIYILARAHIFHEEETETCLYLTHLDMEKLELKHRFELGTSNLQNGHIFLGN</sequence>
<dbReference type="EMBL" id="JASSZA010000011">
    <property type="protein sequence ID" value="KAK2098980.1"/>
    <property type="molecule type" value="Genomic_DNA"/>
</dbReference>
<feature type="region of interest" description="Disordered" evidence="1">
    <location>
        <begin position="1"/>
        <end position="31"/>
    </location>
</feature>
<protein>
    <submittedName>
        <fullName evidence="2">Uncharacterized protein</fullName>
    </submittedName>
</protein>
<organism evidence="2 3">
    <name type="scientific">Saguinus oedipus</name>
    <name type="common">Cotton-top tamarin</name>
    <name type="synonym">Oedipomidas oedipus</name>
    <dbReference type="NCBI Taxonomy" id="9490"/>
    <lineage>
        <taxon>Eukaryota</taxon>
        <taxon>Metazoa</taxon>
        <taxon>Chordata</taxon>
        <taxon>Craniata</taxon>
        <taxon>Vertebrata</taxon>
        <taxon>Euteleostomi</taxon>
        <taxon>Mammalia</taxon>
        <taxon>Eutheria</taxon>
        <taxon>Euarchontoglires</taxon>
        <taxon>Primates</taxon>
        <taxon>Haplorrhini</taxon>
        <taxon>Platyrrhini</taxon>
        <taxon>Cebidae</taxon>
        <taxon>Callitrichinae</taxon>
        <taxon>Saguinus</taxon>
    </lineage>
</organism>
<feature type="compositionally biased region" description="Polar residues" evidence="1">
    <location>
        <begin position="21"/>
        <end position="31"/>
    </location>
</feature>
<proteinExistence type="predicted"/>